<keyword evidence="10" id="KW-1185">Reference proteome</keyword>
<comment type="caution">
    <text evidence="9">The sequence shown here is derived from an EMBL/GenBank/DDBJ whole genome shotgun (WGS) entry which is preliminary data.</text>
</comment>
<evidence type="ECO:0000256" key="8">
    <source>
        <dbReference type="SAM" id="Phobius"/>
    </source>
</evidence>
<comment type="subcellular location">
    <subcellularLocation>
        <location evidence="1">Cell inner membrane</location>
        <topology evidence="1">Multi-pass membrane protein</topology>
    </subcellularLocation>
</comment>
<evidence type="ECO:0000256" key="5">
    <source>
        <dbReference type="ARBA" id="ARBA00022692"/>
    </source>
</evidence>
<keyword evidence="5 8" id="KW-0812">Transmembrane</keyword>
<protein>
    <recommendedName>
        <fullName evidence="11">Sulphur transport domain-containing protein</fullName>
    </recommendedName>
</protein>
<dbReference type="InterPro" id="IPR007272">
    <property type="entry name" value="Sulf_transp_TsuA/YedE"/>
</dbReference>
<feature type="transmembrane region" description="Helical" evidence="8">
    <location>
        <begin position="203"/>
        <end position="228"/>
    </location>
</feature>
<name>A0AAE1AQT7_9GAST</name>
<feature type="transmembrane region" description="Helical" evidence="8">
    <location>
        <begin position="174"/>
        <end position="191"/>
    </location>
</feature>
<evidence type="ECO:0000256" key="6">
    <source>
        <dbReference type="ARBA" id="ARBA00022989"/>
    </source>
</evidence>
<feature type="transmembrane region" description="Helical" evidence="8">
    <location>
        <begin position="85"/>
        <end position="104"/>
    </location>
</feature>
<sequence>MHLAADQGVISAAVSAHVASRETERPTVQHGFCLDDYLKTPHFNLALPMAALLGTFVFALDLYVPWAKEVEVYGKGIMGVRSWPPYLAGSIVGLLQIPIVLIIGDTLGTSTGMMTIAAQSLVIPGLRKIGARLKQYKSGTLNWWQVFFMAGAIGGAFISSTLSETLGSVGGVDPLYGFSGGILLIYGARLAGGCTSGHGLSGIGLLALLSFVAVPAMFGAGITTAFVMKYALGINIDHL</sequence>
<evidence type="ECO:0000256" key="7">
    <source>
        <dbReference type="ARBA" id="ARBA00023136"/>
    </source>
</evidence>
<dbReference type="Pfam" id="PF04143">
    <property type="entry name" value="Sulf_transp"/>
    <property type="match status" value="1"/>
</dbReference>
<keyword evidence="3" id="KW-1003">Cell membrane</keyword>
<dbReference type="GO" id="GO:0005886">
    <property type="term" value="C:plasma membrane"/>
    <property type="evidence" value="ECO:0007669"/>
    <property type="project" value="UniProtKB-SubCell"/>
</dbReference>
<evidence type="ECO:0000256" key="2">
    <source>
        <dbReference type="ARBA" id="ARBA00022448"/>
    </source>
</evidence>
<evidence type="ECO:0000313" key="10">
    <source>
        <dbReference type="Proteomes" id="UP001283361"/>
    </source>
</evidence>
<evidence type="ECO:0000256" key="3">
    <source>
        <dbReference type="ARBA" id="ARBA00022475"/>
    </source>
</evidence>
<gene>
    <name evidence="9" type="ORF">RRG08_007328</name>
</gene>
<dbReference type="Proteomes" id="UP001283361">
    <property type="component" value="Unassembled WGS sequence"/>
</dbReference>
<evidence type="ECO:0008006" key="11">
    <source>
        <dbReference type="Google" id="ProtNLM"/>
    </source>
</evidence>
<keyword evidence="4" id="KW-0997">Cell inner membrane</keyword>
<evidence type="ECO:0000313" key="9">
    <source>
        <dbReference type="EMBL" id="KAK3792248.1"/>
    </source>
</evidence>
<accession>A0AAE1AQT7</accession>
<dbReference type="PANTHER" id="PTHR30574:SF1">
    <property type="entry name" value="SULPHUR TRANSPORT DOMAIN-CONTAINING PROTEIN"/>
    <property type="match status" value="1"/>
</dbReference>
<keyword evidence="6 8" id="KW-1133">Transmembrane helix</keyword>
<proteinExistence type="predicted"/>
<dbReference type="AlphaFoldDB" id="A0AAE1AQT7"/>
<organism evidence="9 10">
    <name type="scientific">Elysia crispata</name>
    <name type="common">lettuce slug</name>
    <dbReference type="NCBI Taxonomy" id="231223"/>
    <lineage>
        <taxon>Eukaryota</taxon>
        <taxon>Metazoa</taxon>
        <taxon>Spiralia</taxon>
        <taxon>Lophotrochozoa</taxon>
        <taxon>Mollusca</taxon>
        <taxon>Gastropoda</taxon>
        <taxon>Heterobranchia</taxon>
        <taxon>Euthyneura</taxon>
        <taxon>Panpulmonata</taxon>
        <taxon>Sacoglossa</taxon>
        <taxon>Placobranchoidea</taxon>
        <taxon>Plakobranchidae</taxon>
        <taxon>Elysia</taxon>
    </lineage>
</organism>
<evidence type="ECO:0000256" key="4">
    <source>
        <dbReference type="ARBA" id="ARBA00022519"/>
    </source>
</evidence>
<keyword evidence="2" id="KW-0813">Transport</keyword>
<keyword evidence="7 8" id="KW-0472">Membrane</keyword>
<feature type="transmembrane region" description="Helical" evidence="8">
    <location>
        <begin position="45"/>
        <end position="64"/>
    </location>
</feature>
<reference evidence="9" key="1">
    <citation type="journal article" date="2023" name="G3 (Bethesda)">
        <title>A reference genome for the long-term kleptoplast-retaining sea slug Elysia crispata morphotype clarki.</title>
        <authorList>
            <person name="Eastman K.E."/>
            <person name="Pendleton A.L."/>
            <person name="Shaikh M.A."/>
            <person name="Suttiyut T."/>
            <person name="Ogas R."/>
            <person name="Tomko P."/>
            <person name="Gavelis G."/>
            <person name="Widhalm J.R."/>
            <person name="Wisecaver J.H."/>
        </authorList>
    </citation>
    <scope>NUCLEOTIDE SEQUENCE</scope>
    <source>
        <strain evidence="9">ECLA1</strain>
    </source>
</reference>
<evidence type="ECO:0000256" key="1">
    <source>
        <dbReference type="ARBA" id="ARBA00004429"/>
    </source>
</evidence>
<dbReference type="EMBL" id="JAWDGP010001382">
    <property type="protein sequence ID" value="KAK3792248.1"/>
    <property type="molecule type" value="Genomic_DNA"/>
</dbReference>
<dbReference type="PANTHER" id="PTHR30574">
    <property type="entry name" value="INNER MEMBRANE PROTEIN YEDE"/>
    <property type="match status" value="1"/>
</dbReference>
<feature type="transmembrane region" description="Helical" evidence="8">
    <location>
        <begin position="141"/>
        <end position="162"/>
    </location>
</feature>